<dbReference type="AlphaFoldDB" id="A0A5D3WHN5"/>
<evidence type="ECO:0000313" key="1">
    <source>
        <dbReference type="EMBL" id="TYO98359.1"/>
    </source>
</evidence>
<comment type="caution">
    <text evidence="1">The sequence shown here is derived from an EMBL/GenBank/DDBJ whole genome shotgun (WGS) entry which is preliminary data.</text>
</comment>
<dbReference type="EMBL" id="VNIB01000007">
    <property type="protein sequence ID" value="TYO98359.1"/>
    <property type="molecule type" value="Genomic_DNA"/>
</dbReference>
<evidence type="ECO:0000313" key="2">
    <source>
        <dbReference type="Proteomes" id="UP000324159"/>
    </source>
</evidence>
<dbReference type="Proteomes" id="UP000324159">
    <property type="component" value="Unassembled WGS sequence"/>
</dbReference>
<dbReference type="InterPro" id="IPR027603">
    <property type="entry name" value="LIC12162"/>
</dbReference>
<proteinExistence type="predicted"/>
<gene>
    <name evidence="1" type="ORF">EDC39_107160</name>
</gene>
<name>A0A5D3WHN5_9BACT</name>
<keyword evidence="1" id="KW-0808">Transferase</keyword>
<protein>
    <submittedName>
        <fullName evidence="1">Putative transferase (TIGR04331 family)</fullName>
    </submittedName>
</protein>
<keyword evidence="2" id="KW-1185">Reference proteome</keyword>
<dbReference type="NCBIfam" id="TIGR04331">
    <property type="entry name" value="o_ant_LIC12162"/>
    <property type="match status" value="1"/>
</dbReference>
<reference evidence="1 2" key="1">
    <citation type="submission" date="2019-07" db="EMBL/GenBank/DDBJ databases">
        <title>Genomic Encyclopedia of Type Strains, Phase IV (KMG-IV): sequencing the most valuable type-strain genomes for metagenomic binning, comparative biology and taxonomic classification.</title>
        <authorList>
            <person name="Goeker M."/>
        </authorList>
    </citation>
    <scope>NUCLEOTIDE SEQUENCE [LARGE SCALE GENOMIC DNA]</scope>
    <source>
        <strain evidence="1 2">SS015</strain>
    </source>
</reference>
<sequence length="591" mass="68868">MDLKREYFLATTSQEDLWPKNKDIVLLGEWCKKHTANQQSNSDCQQIKFPWNDFERLDKSIKYCQKTYENVLKVLSIYLNEVHGIEKDKAYWRKIVGYFLTIYIQTLFDKYTCLKDAKDRFESISTISIDQSSYFTCNDALSFYEKVRVCDNLNLQLYGQISEFLGFPIERRINFFDQYQNEITSNGTNKISKTKLSRFLENILDNGKESEVALYVTLIGKKDLFKLSLLTGFKAWPIYSFPQKKYDYSNNQDMREGLNNLPTNDEFERLVLSTLRVNLPYEFLEGFSFIRDGIKPCLISNVPKKIITGVGFLWDTAFSIWAAECAQKGTKIYGVQHGGTYGESEPSYGEIFERSVVDKFISWGWSDDEDVIPLPAQGLFGLKKVKQSKKRNKEVLWVTTLDSRYANFLSHLPFSSRFLEHFNWQVAFWENLDGKVRNSIKIRLYPRDFGWGVKEMLQKKCSGLKFQDNNDSFRDSASQAMMVVLDHFGGTTFLECLSMNVPTIIFGNPDLFKIRDAAKPFYEELERVGVLHYSPESVATKLNEIYSKVDDWWGDQIRQTAVQKFKKNFALTSNTPIQDWARFLRQKLNPS</sequence>
<organism evidence="1 2">
    <name type="scientific">Geothermobacter ehrlichii</name>
    <dbReference type="NCBI Taxonomy" id="213224"/>
    <lineage>
        <taxon>Bacteria</taxon>
        <taxon>Pseudomonadati</taxon>
        <taxon>Thermodesulfobacteriota</taxon>
        <taxon>Desulfuromonadia</taxon>
        <taxon>Desulfuromonadales</taxon>
        <taxon>Geothermobacteraceae</taxon>
        <taxon>Geothermobacter</taxon>
    </lineage>
</organism>
<accession>A0A5D3WHN5</accession>
<dbReference type="GO" id="GO:0016740">
    <property type="term" value="F:transferase activity"/>
    <property type="evidence" value="ECO:0007669"/>
    <property type="project" value="UniProtKB-KW"/>
</dbReference>
<dbReference type="RefSeq" id="WP_187426733.1">
    <property type="nucleotide sequence ID" value="NZ_VNIB01000007.1"/>
</dbReference>